<dbReference type="EMBL" id="CAADIP010000041">
    <property type="protein sequence ID" value="VFR94607.1"/>
    <property type="molecule type" value="Genomic_DNA"/>
</dbReference>
<organism evidence="5">
    <name type="scientific">plant metagenome</name>
    <dbReference type="NCBI Taxonomy" id="1297885"/>
    <lineage>
        <taxon>unclassified sequences</taxon>
        <taxon>metagenomes</taxon>
        <taxon>organismal metagenomes</taxon>
    </lineage>
</organism>
<evidence type="ECO:0000256" key="1">
    <source>
        <dbReference type="SAM" id="MobiDB-lite"/>
    </source>
</evidence>
<dbReference type="EMBL" id="CAADIZ010000053">
    <property type="protein sequence ID" value="VFS29601.1"/>
    <property type="molecule type" value="Genomic_DNA"/>
</dbReference>
<dbReference type="InterPro" id="IPR005509">
    <property type="entry name" value="AfsA_hotdog_dom"/>
</dbReference>
<accession>A0A484V556</accession>
<sequence>MPRAFKQFSEHPNLLPYEELLSILLRSDDAPVPEIAGRKLIAGQGLDDMQVSHAWYIGVSRGLIQEFSHWRAARKVRYADRSLCHKQRPENILISAPEKNADDSYTSELLLHERNELMLDHLTGQHIQGMVLAEACRQMFLAVTEHYFLDDCPSSKRYFVINLMNVRYQSFAFPLPTQIHYRVIERKQPKPDRIFIHADMDVHQSGQPVAGMEVQFTVFDDGYLSKRESKLAAQAVGNYVDFLRDELRKSAPTKYSSSARSSRPQGPRQMKPLAS</sequence>
<dbReference type="EMBL" id="CAADIK010000027">
    <property type="protein sequence ID" value="VFR71418.1"/>
    <property type="molecule type" value="Genomic_DNA"/>
</dbReference>
<evidence type="ECO:0000313" key="6">
    <source>
        <dbReference type="EMBL" id="VFS29601.1"/>
    </source>
</evidence>
<dbReference type="EMBL" id="CAADII010000076">
    <property type="protein sequence ID" value="VFR57277.1"/>
    <property type="molecule type" value="Genomic_DNA"/>
</dbReference>
<proteinExistence type="predicted"/>
<evidence type="ECO:0000259" key="2">
    <source>
        <dbReference type="Pfam" id="PF03756"/>
    </source>
</evidence>
<gene>
    <name evidence="3" type="ORF">BRI6_1349</name>
    <name evidence="4" type="ORF">BRI9_1403</name>
    <name evidence="5" type="ORF">IVO3_1400</name>
    <name evidence="6" type="ORF">RAN7_1339</name>
</gene>
<feature type="region of interest" description="Disordered" evidence="1">
    <location>
        <begin position="250"/>
        <end position="275"/>
    </location>
</feature>
<dbReference type="AlphaFoldDB" id="A0A484V556"/>
<dbReference type="Pfam" id="PF03756">
    <property type="entry name" value="AfsA"/>
    <property type="match status" value="1"/>
</dbReference>
<evidence type="ECO:0000313" key="3">
    <source>
        <dbReference type="EMBL" id="VFR57277.1"/>
    </source>
</evidence>
<evidence type="ECO:0000313" key="4">
    <source>
        <dbReference type="EMBL" id="VFR71418.1"/>
    </source>
</evidence>
<evidence type="ECO:0000313" key="5">
    <source>
        <dbReference type="EMBL" id="VFR94607.1"/>
    </source>
</evidence>
<feature type="domain" description="A-factor biosynthesis hotdog" evidence="2">
    <location>
        <begin position="84"/>
        <end position="217"/>
    </location>
</feature>
<protein>
    <recommendedName>
        <fullName evidence="2">A-factor biosynthesis hotdog domain-containing protein</fullName>
    </recommendedName>
</protein>
<name>A0A484V556_9ZZZZ</name>
<feature type="compositionally biased region" description="Polar residues" evidence="1">
    <location>
        <begin position="253"/>
        <end position="264"/>
    </location>
</feature>
<reference evidence="5" key="1">
    <citation type="submission" date="2019-03" db="EMBL/GenBank/DDBJ databases">
        <authorList>
            <person name="Danneels B."/>
        </authorList>
    </citation>
    <scope>NUCLEOTIDE SEQUENCE</scope>
</reference>